<feature type="compositionally biased region" description="Polar residues" evidence="1">
    <location>
        <begin position="84"/>
        <end position="94"/>
    </location>
</feature>
<feature type="compositionally biased region" description="Basic residues" evidence="1">
    <location>
        <begin position="1"/>
        <end position="13"/>
    </location>
</feature>
<feature type="compositionally biased region" description="Basic and acidic residues" evidence="1">
    <location>
        <begin position="108"/>
        <end position="122"/>
    </location>
</feature>
<feature type="compositionally biased region" description="Polar residues" evidence="1">
    <location>
        <begin position="60"/>
        <end position="70"/>
    </location>
</feature>
<sequence length="285" mass="33485">MQKRRTPTRRQRQKTQTPRNKDQGQEPRQQTMQQREKQRRRPAQLGNHGHEHWHWAPLWQHQTPHTSMQHNSRHSHQRDENTRQRQGNRCNTRPQLKRRTSQPSRAGGQKEEEAETHSAPERRKGHNRPQTKACAADEERRARARTAWTRKRNETHVQHEAFKVTRTHKKEETRHRIDRNATSTEQRTRNSARTQRDRRKEHQEGHTGPLGQKKSTGTGGREDGRRRGTRQIDTRKAAKNKRRTGNKSGGKKRKGTKVEAQGEKRREAAERDKRGAASSAGRHAH</sequence>
<feature type="region of interest" description="Disordered" evidence="1">
    <location>
        <begin position="1"/>
        <end position="285"/>
    </location>
</feature>
<feature type="compositionally biased region" description="Basic and acidic residues" evidence="1">
    <location>
        <begin position="220"/>
        <end position="236"/>
    </location>
</feature>
<keyword evidence="3" id="KW-1185">Reference proteome</keyword>
<dbReference type="Proteomes" id="UP000009027">
    <property type="component" value="Unassembled WGS sequence"/>
</dbReference>
<dbReference type="AlphaFoldDB" id="F9WLW2"/>
<organism evidence="2 3">
    <name type="scientific">Trypanosoma vivax (strain Y486)</name>
    <dbReference type="NCBI Taxonomy" id="1055687"/>
    <lineage>
        <taxon>Eukaryota</taxon>
        <taxon>Discoba</taxon>
        <taxon>Euglenozoa</taxon>
        <taxon>Kinetoplastea</taxon>
        <taxon>Metakinetoplastina</taxon>
        <taxon>Trypanosomatida</taxon>
        <taxon>Trypanosomatidae</taxon>
        <taxon>Trypanosoma</taxon>
        <taxon>Duttonella</taxon>
    </lineage>
</organism>
<feature type="compositionally biased region" description="Basic and acidic residues" evidence="1">
    <location>
        <begin position="151"/>
        <end position="179"/>
    </location>
</feature>
<feature type="compositionally biased region" description="Polar residues" evidence="1">
    <location>
        <begin position="180"/>
        <end position="193"/>
    </location>
</feature>
<accession>F9WLW2</accession>
<dbReference type="EMBL" id="CAEX01001317">
    <property type="protein sequence ID" value="CCD18506.1"/>
    <property type="molecule type" value="Genomic_DNA"/>
</dbReference>
<evidence type="ECO:0000313" key="2">
    <source>
        <dbReference type="EMBL" id="CCD18506.1"/>
    </source>
</evidence>
<evidence type="ECO:0000313" key="3">
    <source>
        <dbReference type="Proteomes" id="UP000009027"/>
    </source>
</evidence>
<feature type="compositionally biased region" description="Basic and acidic residues" evidence="1">
    <location>
        <begin position="194"/>
        <end position="205"/>
    </location>
</feature>
<evidence type="ECO:0000256" key="1">
    <source>
        <dbReference type="SAM" id="MobiDB-lite"/>
    </source>
</evidence>
<proteinExistence type="predicted"/>
<reference evidence="2 3" key="1">
    <citation type="journal article" date="2012" name="Proc. Natl. Acad. Sci. U.S.A.">
        <title>Antigenic diversity is generated by distinct evolutionary mechanisms in African trypanosome species.</title>
        <authorList>
            <person name="Jackson A.P."/>
            <person name="Berry A."/>
            <person name="Aslett M."/>
            <person name="Allison H.C."/>
            <person name="Burton P."/>
            <person name="Vavrova-Anderson J."/>
            <person name="Brown R."/>
            <person name="Browne H."/>
            <person name="Corton N."/>
            <person name="Hauser H."/>
            <person name="Gamble J."/>
            <person name="Gilderthorp R."/>
            <person name="Marcello L."/>
            <person name="McQuillan J."/>
            <person name="Otto T.D."/>
            <person name="Quail M.A."/>
            <person name="Sanders M.J."/>
            <person name="van Tonder A."/>
            <person name="Ginger M.L."/>
            <person name="Field M.C."/>
            <person name="Barry J.D."/>
            <person name="Hertz-Fowler C."/>
            <person name="Berriman M."/>
        </authorList>
    </citation>
    <scope>NUCLEOTIDE SEQUENCE</scope>
    <source>
        <strain evidence="2 3">Y486</strain>
    </source>
</reference>
<feature type="compositionally biased region" description="Basic and acidic residues" evidence="1">
    <location>
        <begin position="256"/>
        <end position="275"/>
    </location>
</feature>
<feature type="compositionally biased region" description="Basic residues" evidence="1">
    <location>
        <begin position="237"/>
        <end position="255"/>
    </location>
</feature>
<name>F9WLW2_TRYVY</name>
<gene>
    <name evidence="2" type="ORF">TvY486_0011990</name>
</gene>
<protein>
    <submittedName>
        <fullName evidence="2">Uncharacterized protein</fullName>
    </submittedName>
</protein>